<comment type="caution">
    <text evidence="3">The sequence shown here is derived from an EMBL/GenBank/DDBJ whole genome shotgun (WGS) entry which is preliminary data.</text>
</comment>
<proteinExistence type="predicted"/>
<dbReference type="EMBL" id="BNJQ01000033">
    <property type="protein sequence ID" value="GHP11128.1"/>
    <property type="molecule type" value="Genomic_DNA"/>
</dbReference>
<evidence type="ECO:0000313" key="4">
    <source>
        <dbReference type="Proteomes" id="UP000660262"/>
    </source>
</evidence>
<dbReference type="OrthoDB" id="426395at2759"/>
<feature type="region of interest" description="Disordered" evidence="1">
    <location>
        <begin position="38"/>
        <end position="65"/>
    </location>
</feature>
<feature type="compositionally biased region" description="Acidic residues" evidence="1">
    <location>
        <begin position="38"/>
        <end position="63"/>
    </location>
</feature>
<gene>
    <name evidence="3" type="ORF">PPROV_000985800</name>
</gene>
<keyword evidence="4" id="KW-1185">Reference proteome</keyword>
<accession>A0A830HW03</accession>
<reference evidence="3" key="1">
    <citation type="submission" date="2020-10" db="EMBL/GenBank/DDBJ databases">
        <title>Unveiling of a novel bifunctional photoreceptor, Dualchrome1, isolated from a cosmopolitan green alga.</title>
        <authorList>
            <person name="Suzuki S."/>
            <person name="Kawachi M."/>
        </authorList>
    </citation>
    <scope>NUCLEOTIDE SEQUENCE</scope>
    <source>
        <strain evidence="3">NIES 2893</strain>
    </source>
</reference>
<organism evidence="3 4">
    <name type="scientific">Pycnococcus provasolii</name>
    <dbReference type="NCBI Taxonomy" id="41880"/>
    <lineage>
        <taxon>Eukaryota</taxon>
        <taxon>Viridiplantae</taxon>
        <taxon>Chlorophyta</taxon>
        <taxon>Pseudoscourfieldiophyceae</taxon>
        <taxon>Pseudoscourfieldiales</taxon>
        <taxon>Pycnococcaceae</taxon>
        <taxon>Pycnococcus</taxon>
    </lineage>
</organism>
<feature type="region of interest" description="Disordered" evidence="1">
    <location>
        <begin position="285"/>
        <end position="311"/>
    </location>
</feature>
<dbReference type="Pfam" id="PF13679">
    <property type="entry name" value="Methyltransf_32"/>
    <property type="match status" value="1"/>
</dbReference>
<dbReference type="SUPFAM" id="SSF53335">
    <property type="entry name" value="S-adenosyl-L-methionine-dependent methyltransferases"/>
    <property type="match status" value="1"/>
</dbReference>
<dbReference type="Gene3D" id="3.40.50.150">
    <property type="entry name" value="Vaccinia Virus protein VP39"/>
    <property type="match status" value="1"/>
</dbReference>
<evidence type="ECO:0000256" key="1">
    <source>
        <dbReference type="SAM" id="MobiDB-lite"/>
    </source>
</evidence>
<dbReference type="InterPro" id="IPR025714">
    <property type="entry name" value="Methyltranfer_dom"/>
</dbReference>
<evidence type="ECO:0000313" key="3">
    <source>
        <dbReference type="EMBL" id="GHP11128.1"/>
    </source>
</evidence>
<name>A0A830HW03_9CHLO</name>
<dbReference type="InterPro" id="IPR029063">
    <property type="entry name" value="SAM-dependent_MTases_sf"/>
</dbReference>
<protein>
    <recommendedName>
        <fullName evidence="2">Methyltransferase domain-containing protein</fullName>
    </recommendedName>
</protein>
<dbReference type="AlphaFoldDB" id="A0A830HW03"/>
<sequence length="311" mass="34693">MCSSAAPLQLQLKSAVAHLKLAHQCSLDAVLAMVQEAYDETEEDREPEDDSDELEEEQSEEESLTLTSKLQRAYKAVRVRPRPNRKELYESLAFVSRVSALISPKDLVVDCCSGHGMIGMLFLAFRRAQRAVVIDKKARESTNVMLDAWRDFLPSSDDTFSVLEGDLRDMLPTLLESEKDKGRICVVACHACAHLTDRVLETSCAYGVDVAVCPCCHRDGASDQDRGNIASAARQNDLPLSVAMDLVRMGRMQASHYDVRWRTVPKSITPMNNVLVCLAGARRGIDGDPSHKPRRDSPSGYRRERQQEVDD</sequence>
<dbReference type="Proteomes" id="UP000660262">
    <property type="component" value="Unassembled WGS sequence"/>
</dbReference>
<feature type="domain" description="Methyltransferase" evidence="2">
    <location>
        <begin position="86"/>
        <end position="218"/>
    </location>
</feature>
<evidence type="ECO:0000259" key="2">
    <source>
        <dbReference type="Pfam" id="PF13679"/>
    </source>
</evidence>